<dbReference type="EMBL" id="JNCF01000001">
    <property type="protein sequence ID" value="KGP64441.1"/>
    <property type="molecule type" value="Genomic_DNA"/>
</dbReference>
<feature type="signal peptide" evidence="1">
    <location>
        <begin position="1"/>
        <end position="27"/>
    </location>
</feature>
<sequence length="165" mass="17917">MIKNQLKGSILLAVCALFSLSMQTSWAEKSYSSGELEIISIKSVTSNGQTIIRPCANKFLQDCTINLNIEFPDACGYITVSNNSGSTATFSTTAGESLVDETPCTASSRGSCTISLCPKPMAPQTNGKQVFIKIDNRQTTVSFILNIQGVSFSLHLKQFYLNNRL</sequence>
<evidence type="ECO:0000313" key="3">
    <source>
        <dbReference type="Proteomes" id="UP000054422"/>
    </source>
</evidence>
<evidence type="ECO:0000313" key="2">
    <source>
        <dbReference type="EMBL" id="KGP64441.1"/>
    </source>
</evidence>
<keyword evidence="3" id="KW-1185">Reference proteome</keyword>
<dbReference type="AlphaFoldDB" id="A0A0A2SXK0"/>
<protein>
    <submittedName>
        <fullName evidence="2">Uncharacterized protein</fullName>
    </submittedName>
</protein>
<dbReference type="RefSeq" id="WP_035886312.1">
    <property type="nucleotide sequence ID" value="NZ_JNCF01000001.1"/>
</dbReference>
<dbReference type="Proteomes" id="UP000054422">
    <property type="component" value="Unassembled WGS sequence"/>
</dbReference>
<comment type="caution">
    <text evidence="2">The sequence shown here is derived from an EMBL/GenBank/DDBJ whole genome shotgun (WGS) entry which is preliminary data.</text>
</comment>
<proteinExistence type="predicted"/>
<dbReference type="STRING" id="1498499.EP47_11795"/>
<organism evidence="2 3">
    <name type="scientific">Legionella norrlandica</name>
    <dbReference type="NCBI Taxonomy" id="1498499"/>
    <lineage>
        <taxon>Bacteria</taxon>
        <taxon>Pseudomonadati</taxon>
        <taxon>Pseudomonadota</taxon>
        <taxon>Gammaproteobacteria</taxon>
        <taxon>Legionellales</taxon>
        <taxon>Legionellaceae</taxon>
        <taxon>Legionella</taxon>
    </lineage>
</organism>
<feature type="chain" id="PRO_5001993311" evidence="1">
    <location>
        <begin position="28"/>
        <end position="165"/>
    </location>
</feature>
<gene>
    <name evidence="2" type="ORF">EP47_11795</name>
</gene>
<reference evidence="2 3" key="1">
    <citation type="submission" date="2014-05" db="EMBL/GenBank/DDBJ databases">
        <authorList>
            <person name="Rizzardi K."/>
            <person name="Winiecka-Krusnell J."/>
            <person name="Ramliden M."/>
            <person name="Alm E."/>
            <person name="Andersson S."/>
            <person name="Byfors S."/>
        </authorList>
    </citation>
    <scope>NUCLEOTIDE SEQUENCE [LARGE SCALE GENOMIC DNA]</scope>
    <source>
        <strain evidence="2 3">LEGN</strain>
    </source>
</reference>
<accession>A0A0A2SXK0</accession>
<name>A0A0A2SXK0_9GAMM</name>
<keyword evidence="1" id="KW-0732">Signal</keyword>
<evidence type="ECO:0000256" key="1">
    <source>
        <dbReference type="SAM" id="SignalP"/>
    </source>
</evidence>